<evidence type="ECO:0000256" key="3">
    <source>
        <dbReference type="ARBA" id="ARBA00022737"/>
    </source>
</evidence>
<keyword evidence="3" id="KW-0677">Repeat</keyword>
<evidence type="ECO:0000256" key="5">
    <source>
        <dbReference type="ARBA" id="ARBA00022833"/>
    </source>
</evidence>
<dbReference type="Gene3D" id="3.30.160.60">
    <property type="entry name" value="Classic Zinc Finger"/>
    <property type="match status" value="3"/>
</dbReference>
<feature type="domain" description="C2H2-type" evidence="10">
    <location>
        <begin position="33"/>
        <end position="60"/>
    </location>
</feature>
<dbReference type="GO" id="GO:0005634">
    <property type="term" value="C:nucleus"/>
    <property type="evidence" value="ECO:0007669"/>
    <property type="project" value="UniProtKB-SubCell"/>
</dbReference>
<reference evidence="11" key="1">
    <citation type="submission" date="2022-08" db="UniProtKB">
        <authorList>
            <consortium name="EnsemblMetazoa"/>
        </authorList>
    </citation>
    <scope>IDENTIFICATION</scope>
    <source>
        <strain evidence="11">EBRO</strain>
    </source>
</reference>
<dbReference type="InterPro" id="IPR036236">
    <property type="entry name" value="Znf_C2H2_sf"/>
</dbReference>
<dbReference type="Pfam" id="PF00096">
    <property type="entry name" value="zf-C2H2"/>
    <property type="match status" value="2"/>
</dbReference>
<dbReference type="FunFam" id="3.30.160.60:FF:000100">
    <property type="entry name" value="Zinc finger 45-like"/>
    <property type="match status" value="1"/>
</dbReference>
<feature type="domain" description="C2H2-type" evidence="10">
    <location>
        <begin position="86"/>
        <end position="113"/>
    </location>
</feature>
<accession>A0A182JKI9</accession>
<evidence type="ECO:0000256" key="9">
    <source>
        <dbReference type="ARBA" id="ARBA00023242"/>
    </source>
</evidence>
<proteinExistence type="predicted"/>
<evidence type="ECO:0000256" key="8">
    <source>
        <dbReference type="ARBA" id="ARBA00023163"/>
    </source>
</evidence>
<evidence type="ECO:0000256" key="1">
    <source>
        <dbReference type="ARBA" id="ARBA00004123"/>
    </source>
</evidence>
<dbReference type="PANTHER" id="PTHR16515">
    <property type="entry name" value="PR DOMAIN ZINC FINGER PROTEIN"/>
    <property type="match status" value="1"/>
</dbReference>
<dbReference type="GO" id="GO:0010468">
    <property type="term" value="P:regulation of gene expression"/>
    <property type="evidence" value="ECO:0007669"/>
    <property type="project" value="TreeGrafter"/>
</dbReference>
<keyword evidence="5" id="KW-0862">Zinc</keyword>
<dbReference type="SUPFAM" id="SSF57667">
    <property type="entry name" value="beta-beta-alpha zinc fingers"/>
    <property type="match status" value="2"/>
</dbReference>
<dbReference type="InterPro" id="IPR050331">
    <property type="entry name" value="Zinc_finger"/>
</dbReference>
<sequence>MVDIFKGCNQRETIADTINELTGLKEAETTARHVCSQCGKSFYSEGYLKQHLNLHADETPYKCRCGAQFKLKLYLARHMKIHSGQFTCKYCPAAFPCASLLKGHENSHTGNKEFSCEICGKLFYAKGDVRKHRQKVHEKKRRRIKASSR</sequence>
<keyword evidence="8" id="KW-0804">Transcription</keyword>
<feature type="domain" description="C2H2-type" evidence="10">
    <location>
        <begin position="114"/>
        <end position="142"/>
    </location>
</feature>
<evidence type="ECO:0000313" key="11">
    <source>
        <dbReference type="EnsemblMetazoa" id="AATE019793-PA.1"/>
    </source>
</evidence>
<evidence type="ECO:0000259" key="10">
    <source>
        <dbReference type="PROSITE" id="PS50157"/>
    </source>
</evidence>
<dbReference type="InterPro" id="IPR013087">
    <property type="entry name" value="Znf_C2H2_type"/>
</dbReference>
<keyword evidence="2" id="KW-0479">Metal-binding</keyword>
<dbReference type="SMART" id="SM00355">
    <property type="entry name" value="ZnF_C2H2"/>
    <property type="match status" value="4"/>
</dbReference>
<keyword evidence="7" id="KW-0238">DNA-binding</keyword>
<name>A0A182JKI9_ANOAO</name>
<evidence type="ECO:0000256" key="6">
    <source>
        <dbReference type="ARBA" id="ARBA00023015"/>
    </source>
</evidence>
<evidence type="ECO:0000256" key="7">
    <source>
        <dbReference type="ARBA" id="ARBA00023125"/>
    </source>
</evidence>
<feature type="domain" description="C2H2-type" evidence="10">
    <location>
        <begin position="61"/>
        <end position="87"/>
    </location>
</feature>
<dbReference type="STRING" id="41427.A0A182JKI9"/>
<dbReference type="EnsemblMetazoa" id="AATE019793-RA">
    <property type="protein sequence ID" value="AATE019793-PA.1"/>
    <property type="gene ID" value="AATE019793"/>
</dbReference>
<organism evidence="11">
    <name type="scientific">Anopheles atroparvus</name>
    <name type="common">European mosquito</name>
    <dbReference type="NCBI Taxonomy" id="41427"/>
    <lineage>
        <taxon>Eukaryota</taxon>
        <taxon>Metazoa</taxon>
        <taxon>Ecdysozoa</taxon>
        <taxon>Arthropoda</taxon>
        <taxon>Hexapoda</taxon>
        <taxon>Insecta</taxon>
        <taxon>Pterygota</taxon>
        <taxon>Neoptera</taxon>
        <taxon>Endopterygota</taxon>
        <taxon>Diptera</taxon>
        <taxon>Nematocera</taxon>
        <taxon>Culicoidea</taxon>
        <taxon>Culicidae</taxon>
        <taxon>Anophelinae</taxon>
        <taxon>Anopheles</taxon>
    </lineage>
</organism>
<evidence type="ECO:0000256" key="2">
    <source>
        <dbReference type="ARBA" id="ARBA00022723"/>
    </source>
</evidence>
<dbReference type="PROSITE" id="PS00028">
    <property type="entry name" value="ZINC_FINGER_C2H2_1"/>
    <property type="match status" value="3"/>
</dbReference>
<dbReference type="AlphaFoldDB" id="A0A182JKI9"/>
<dbReference type="PROSITE" id="PS50157">
    <property type="entry name" value="ZINC_FINGER_C2H2_2"/>
    <property type="match status" value="4"/>
</dbReference>
<keyword evidence="4" id="KW-0863">Zinc-finger</keyword>
<dbReference type="VEuPathDB" id="VectorBase:AATE019793"/>
<dbReference type="GO" id="GO:0003677">
    <property type="term" value="F:DNA binding"/>
    <property type="evidence" value="ECO:0007669"/>
    <property type="project" value="UniProtKB-KW"/>
</dbReference>
<evidence type="ECO:0000256" key="4">
    <source>
        <dbReference type="ARBA" id="ARBA00022771"/>
    </source>
</evidence>
<comment type="subcellular location">
    <subcellularLocation>
        <location evidence="1">Nucleus</location>
    </subcellularLocation>
</comment>
<keyword evidence="6" id="KW-0805">Transcription regulation</keyword>
<keyword evidence="9" id="KW-0539">Nucleus</keyword>
<dbReference type="PANTHER" id="PTHR16515:SF49">
    <property type="entry name" value="GASTRULA ZINC FINGER PROTEIN XLCGF49.1-LIKE-RELATED"/>
    <property type="match status" value="1"/>
</dbReference>
<protein>
    <recommendedName>
        <fullName evidence="10">C2H2-type domain-containing protein</fullName>
    </recommendedName>
</protein>
<dbReference type="GO" id="GO:0008270">
    <property type="term" value="F:zinc ion binding"/>
    <property type="evidence" value="ECO:0007669"/>
    <property type="project" value="UniProtKB-KW"/>
</dbReference>